<organism evidence="4">
    <name type="scientific">Micromonas pusilla (strain CCMP1545)</name>
    <name type="common">Picoplanktonic green alga</name>
    <dbReference type="NCBI Taxonomy" id="564608"/>
    <lineage>
        <taxon>Eukaryota</taxon>
        <taxon>Viridiplantae</taxon>
        <taxon>Chlorophyta</taxon>
        <taxon>Mamiellophyceae</taxon>
        <taxon>Mamiellales</taxon>
        <taxon>Mamiellaceae</taxon>
        <taxon>Micromonas</taxon>
    </lineage>
</organism>
<protein>
    <submittedName>
        <fullName evidence="3">Predicted protein</fullName>
    </submittedName>
</protein>
<evidence type="ECO:0000313" key="3">
    <source>
        <dbReference type="EMBL" id="EEH53442.1"/>
    </source>
</evidence>
<dbReference type="Proteomes" id="UP000001876">
    <property type="component" value="Unassembled WGS sequence"/>
</dbReference>
<keyword evidence="1" id="KW-0106">Calcium</keyword>
<accession>C1N3J1</accession>
<name>C1N3J1_MICPC</name>
<dbReference type="PROSITE" id="PS00018">
    <property type="entry name" value="EF_HAND_1"/>
    <property type="match status" value="1"/>
</dbReference>
<evidence type="ECO:0000313" key="4">
    <source>
        <dbReference type="Proteomes" id="UP000001876"/>
    </source>
</evidence>
<dbReference type="EMBL" id="GG663746">
    <property type="protein sequence ID" value="EEH53442.1"/>
    <property type="molecule type" value="Genomic_DNA"/>
</dbReference>
<dbReference type="SUPFAM" id="SSF47473">
    <property type="entry name" value="EF-hand"/>
    <property type="match status" value="1"/>
</dbReference>
<dbReference type="KEGG" id="mpp:MICPUCDRAFT_52193"/>
<dbReference type="GeneID" id="9688063"/>
<feature type="domain" description="EF-hand" evidence="2">
    <location>
        <begin position="32"/>
        <end position="67"/>
    </location>
</feature>
<evidence type="ECO:0000256" key="1">
    <source>
        <dbReference type="ARBA" id="ARBA00022837"/>
    </source>
</evidence>
<keyword evidence="4" id="KW-1185">Reference proteome</keyword>
<dbReference type="PROSITE" id="PS50222">
    <property type="entry name" value="EF_HAND_2"/>
    <property type="match status" value="1"/>
</dbReference>
<sequence>MRFLLTYGSDEDFERGVLETLATRPAIADLPDRESKLAVLFRHLDDDDSGDLTVEEMFAVATDVNPASRRAREEVRRVLYTGPHTTASAW</sequence>
<dbReference type="RefSeq" id="XP_003062623.1">
    <property type="nucleotide sequence ID" value="XM_003062577.1"/>
</dbReference>
<dbReference type="GO" id="GO:0005509">
    <property type="term" value="F:calcium ion binding"/>
    <property type="evidence" value="ECO:0007669"/>
    <property type="project" value="InterPro"/>
</dbReference>
<reference evidence="3 4" key="1">
    <citation type="journal article" date="2009" name="Science">
        <title>Green evolution and dynamic adaptations revealed by genomes of the marine picoeukaryotes Micromonas.</title>
        <authorList>
            <person name="Worden A.Z."/>
            <person name="Lee J.H."/>
            <person name="Mock T."/>
            <person name="Rouze P."/>
            <person name="Simmons M.P."/>
            <person name="Aerts A.L."/>
            <person name="Allen A.E."/>
            <person name="Cuvelier M.L."/>
            <person name="Derelle E."/>
            <person name="Everett M.V."/>
            <person name="Foulon E."/>
            <person name="Grimwood J."/>
            <person name="Gundlach H."/>
            <person name="Henrissat B."/>
            <person name="Napoli C."/>
            <person name="McDonald S.M."/>
            <person name="Parker M.S."/>
            <person name="Rombauts S."/>
            <person name="Salamov A."/>
            <person name="Von Dassow P."/>
            <person name="Badger J.H."/>
            <person name="Coutinho P.M."/>
            <person name="Demir E."/>
            <person name="Dubchak I."/>
            <person name="Gentemann C."/>
            <person name="Eikrem W."/>
            <person name="Gready J.E."/>
            <person name="John U."/>
            <person name="Lanier W."/>
            <person name="Lindquist E.A."/>
            <person name="Lucas S."/>
            <person name="Mayer K.F."/>
            <person name="Moreau H."/>
            <person name="Not F."/>
            <person name="Otillar R."/>
            <person name="Panaud O."/>
            <person name="Pangilinan J."/>
            <person name="Paulsen I."/>
            <person name="Piegu B."/>
            <person name="Poliakov A."/>
            <person name="Robbens S."/>
            <person name="Schmutz J."/>
            <person name="Toulza E."/>
            <person name="Wyss T."/>
            <person name="Zelensky A."/>
            <person name="Zhou K."/>
            <person name="Armbrust E.V."/>
            <person name="Bhattacharya D."/>
            <person name="Goodenough U.W."/>
            <person name="Van de Peer Y."/>
            <person name="Grigoriev I.V."/>
        </authorList>
    </citation>
    <scope>NUCLEOTIDE SEQUENCE [LARGE SCALE GENOMIC DNA]</scope>
    <source>
        <strain evidence="3 4">CCMP1545</strain>
    </source>
</reference>
<dbReference type="InterPro" id="IPR002048">
    <property type="entry name" value="EF_hand_dom"/>
</dbReference>
<dbReference type="AlphaFoldDB" id="C1N3J1"/>
<evidence type="ECO:0000259" key="2">
    <source>
        <dbReference type="PROSITE" id="PS50222"/>
    </source>
</evidence>
<gene>
    <name evidence="3" type="ORF">MICPUCDRAFT_52193</name>
</gene>
<dbReference type="InterPro" id="IPR018247">
    <property type="entry name" value="EF_Hand_1_Ca_BS"/>
</dbReference>
<proteinExistence type="predicted"/>
<dbReference type="InterPro" id="IPR011992">
    <property type="entry name" value="EF-hand-dom_pair"/>
</dbReference>